<organism evidence="2 3">
    <name type="scientific">Frischella japonica</name>
    <dbReference type="NCBI Taxonomy" id="2741544"/>
    <lineage>
        <taxon>Bacteria</taxon>
        <taxon>Pseudomonadati</taxon>
        <taxon>Pseudomonadota</taxon>
        <taxon>Gammaproteobacteria</taxon>
        <taxon>Orbales</taxon>
        <taxon>Orbaceae</taxon>
        <taxon>Frischella</taxon>
    </lineage>
</organism>
<evidence type="ECO:0000313" key="3">
    <source>
        <dbReference type="Proteomes" id="UP000651208"/>
    </source>
</evidence>
<proteinExistence type="predicted"/>
<dbReference type="RefSeq" id="WP_187755961.1">
    <property type="nucleotide sequence ID" value="NZ_JABURY010000019.1"/>
</dbReference>
<dbReference type="Proteomes" id="UP000651208">
    <property type="component" value="Unassembled WGS sequence"/>
</dbReference>
<sequence length="926" mass="106601">MTDNIRSNEEKKLEQENNKYQADHDVIYEEYHQKTASSMADGNCALCKRKGITLFLTRKSILPKGFRNIAWSKGMAKLDGEPAIDLTTHEYAYRMLREGFVYILLETNDKKRCYLGYEVTAQGLYRHKAIEEMATLHPKEAPKACLSSADKHYLRGYFITIDSVNDMYTKAWIAYSHRSWSKKVRDYYIDLDEAQLTTRFVAIDLHNVLGDKNHSRLFPLSDFESQSKYLVELECRQQDIGFYYKDIQDDESGKKLNSSVFYSSSYFNSIKDNKAAFFKNSLSLKPAIYNQEAAVLVLDDLFGVAEELAISKRQNIIPLVNRLQNIDKSIYEAMRDDYNQKLLSVSDKEMSPTDIVSSQKEIEKESNPIIYDAKNTENKLDLKINEQLFKLEPIPRNVLGDMMNKVLTMSSPTLTMVDGGLYLSDYLRAATREEQIVNYYSEQLEKGNTEKLDYFSPDLSYRRQVKHCINIFHSLLKNKNANNKEDVRYIFYNHAGDVLGIKGANHNVFAYSLEQSVTMDSGNMNEIASPRYKFMINYPGIDISYMRYISYMDSDAVKRAVKPESYGSCQQIKFNKDEESKVKAAYQKSLNNILINDVGYSYSGPETDKINYLRKTTGKQHLTRKDLEIAKVEKYIYPETELINSEKDFDEEWKKYKDRLSEKKIIKFDEIDKVAFETIKKKIIAYSEDHKNYIKWLFTLAKPTEKAEINENTFWLIEVEANSSDAHLGCMSDIVNMLDGGYLGDIKLDSEFEIWNNLINDNHNLFVHALMGKEGGLWQAIIESKQAGYENQQLLSIAQIMTQIAEKTDKFMGIEIQMGHESEAISMTQRLIQRFTITAAAGMAHFPNGSTVSNALIAKSFFMDASLVTSDIYLHSFGARVAYNQLPHIMKELETRLPQLKGINSYRFPDLTVQGGSYEVIRNIQG</sequence>
<protein>
    <recommendedName>
        <fullName evidence="1">Toxin VasX N-terminal region domain-containing protein</fullName>
    </recommendedName>
</protein>
<dbReference type="InterPro" id="IPR046864">
    <property type="entry name" value="VasX_N"/>
</dbReference>
<dbReference type="EMBL" id="JABURY010000019">
    <property type="protein sequence ID" value="MBC9131513.1"/>
    <property type="molecule type" value="Genomic_DNA"/>
</dbReference>
<feature type="non-terminal residue" evidence="2">
    <location>
        <position position="926"/>
    </location>
</feature>
<feature type="domain" description="Toxin VasX N-terminal region" evidence="1">
    <location>
        <begin position="44"/>
        <end position="188"/>
    </location>
</feature>
<dbReference type="Pfam" id="PF20249">
    <property type="entry name" value="VasX_N"/>
    <property type="match status" value="1"/>
</dbReference>
<evidence type="ECO:0000313" key="2">
    <source>
        <dbReference type="EMBL" id="MBC9131513.1"/>
    </source>
</evidence>
<reference evidence="2 3" key="1">
    <citation type="submission" date="2020-06" db="EMBL/GenBank/DDBJ databases">
        <title>Frischella cerana isolated from Apis cerana gut homogenate.</title>
        <authorList>
            <person name="Wolter L.A."/>
            <person name="Suenami S."/>
            <person name="Miyazaki R."/>
        </authorList>
    </citation>
    <scope>NUCLEOTIDE SEQUENCE [LARGE SCALE GENOMIC DNA]</scope>
    <source>
        <strain evidence="2 3">Ac13</strain>
    </source>
</reference>
<gene>
    <name evidence="2" type="ORF">FcAc13_09365</name>
</gene>
<dbReference type="CDD" id="cd20707">
    <property type="entry name" value="MIX_III"/>
    <property type="match status" value="1"/>
</dbReference>
<keyword evidence="3" id="KW-1185">Reference proteome</keyword>
<accession>A0ABR7QZ69</accession>
<comment type="caution">
    <text evidence="2">The sequence shown here is derived from an EMBL/GenBank/DDBJ whole genome shotgun (WGS) entry which is preliminary data.</text>
</comment>
<evidence type="ECO:0000259" key="1">
    <source>
        <dbReference type="Pfam" id="PF20249"/>
    </source>
</evidence>
<name>A0ABR7QZ69_9GAMM</name>